<keyword evidence="8" id="KW-0131">Cell cycle</keyword>
<dbReference type="SUPFAM" id="SSF56601">
    <property type="entry name" value="beta-lactamase/transpeptidase-like"/>
    <property type="match status" value="1"/>
</dbReference>
<feature type="domain" description="Penicillin-binding protein dimerisation" evidence="7">
    <location>
        <begin position="87"/>
        <end position="193"/>
    </location>
</feature>
<dbReference type="AlphaFoldDB" id="A0A2W4X4E2"/>
<dbReference type="Proteomes" id="UP000249794">
    <property type="component" value="Unassembled WGS sequence"/>
</dbReference>
<dbReference type="InterPro" id="IPR012338">
    <property type="entry name" value="Beta-lactam/transpept-like"/>
</dbReference>
<dbReference type="GO" id="GO:0005886">
    <property type="term" value="C:plasma membrane"/>
    <property type="evidence" value="ECO:0007669"/>
    <property type="project" value="TreeGrafter"/>
</dbReference>
<evidence type="ECO:0000256" key="5">
    <source>
        <dbReference type="SAM" id="Phobius"/>
    </source>
</evidence>
<evidence type="ECO:0000313" key="9">
    <source>
        <dbReference type="Proteomes" id="UP000249794"/>
    </source>
</evidence>
<gene>
    <name evidence="8" type="ORF">DCF15_17185</name>
</gene>
<proteinExistence type="inferred from homology"/>
<name>A0A2W4X4E2_9CYAN</name>
<reference evidence="8 9" key="2">
    <citation type="submission" date="2018-06" db="EMBL/GenBank/DDBJ databases">
        <title>Metagenomic assembly of (sub)arctic Cyanobacteria and their associated microbiome from non-axenic cultures.</title>
        <authorList>
            <person name="Baurain D."/>
        </authorList>
    </citation>
    <scope>NUCLEOTIDE SEQUENCE [LARGE SCALE GENOMIC DNA]</scope>
    <source>
        <strain evidence="8">ULC027bin1</strain>
    </source>
</reference>
<dbReference type="InterPro" id="IPR036138">
    <property type="entry name" value="PBP_dimer_sf"/>
</dbReference>
<comment type="subcellular location">
    <subcellularLocation>
        <location evidence="1">Membrane</location>
    </subcellularLocation>
</comment>
<feature type="compositionally biased region" description="Basic residues" evidence="4">
    <location>
        <begin position="1"/>
        <end position="14"/>
    </location>
</feature>
<keyword evidence="5" id="KW-1133">Transmembrane helix</keyword>
<reference evidence="9" key="1">
    <citation type="submission" date="2018-04" db="EMBL/GenBank/DDBJ databases">
        <authorList>
            <person name="Cornet L."/>
        </authorList>
    </citation>
    <scope>NUCLEOTIDE SEQUENCE [LARGE SCALE GENOMIC DNA]</scope>
</reference>
<evidence type="ECO:0000313" key="8">
    <source>
        <dbReference type="EMBL" id="PZO49149.1"/>
    </source>
</evidence>
<feature type="non-terminal residue" evidence="8">
    <location>
        <position position="594"/>
    </location>
</feature>
<evidence type="ECO:0000256" key="3">
    <source>
        <dbReference type="ARBA" id="ARBA00023136"/>
    </source>
</evidence>
<accession>A0A2W4X4E2</accession>
<keyword evidence="3 5" id="KW-0472">Membrane</keyword>
<feature type="region of interest" description="Disordered" evidence="4">
    <location>
        <begin position="1"/>
        <end position="21"/>
    </location>
</feature>
<keyword evidence="8" id="KW-0132">Cell division</keyword>
<dbReference type="PANTHER" id="PTHR30627">
    <property type="entry name" value="PEPTIDOGLYCAN D,D-TRANSPEPTIDASE"/>
    <property type="match status" value="1"/>
</dbReference>
<feature type="transmembrane region" description="Helical" evidence="5">
    <location>
        <begin position="40"/>
        <end position="60"/>
    </location>
</feature>
<protein>
    <submittedName>
        <fullName evidence="8">Cell division protein FtsI</fullName>
    </submittedName>
</protein>
<evidence type="ECO:0000256" key="2">
    <source>
        <dbReference type="ARBA" id="ARBA00007171"/>
    </source>
</evidence>
<feature type="domain" description="Penicillin-binding protein transpeptidase" evidence="6">
    <location>
        <begin position="261"/>
        <end position="574"/>
    </location>
</feature>
<dbReference type="GO" id="GO:0071555">
    <property type="term" value="P:cell wall organization"/>
    <property type="evidence" value="ECO:0007669"/>
    <property type="project" value="TreeGrafter"/>
</dbReference>
<evidence type="ECO:0000256" key="1">
    <source>
        <dbReference type="ARBA" id="ARBA00004370"/>
    </source>
</evidence>
<sequence length="594" mass="64693">MAAHTRSRSRRHKPLPTAPQSRARPLYAEAALTDSPRLRLISVWLLLLAGMIAVSIRLAYLQLAIGDDLHTMAKEQQAIQATPQISRRQIVDLQGNVIAMDQVVYTLFVHPMLFKKTNKEVAQMLSPVLERAPKDLSKLFAQQESGIEVGTDISEETAKRLKSLRLDGLELVASPKRFYPQGDLFSQVTGYVDLDGSPGGGIELDLQDKLKYDDPKAGEAMPLQQVTRDDSQLQLTLDSRLQRIAQENLAITVSKFGAKRGTAIVMDSRTGAILTLAVAPTYDPNKYFDANIEYFKNWAVSDLYEPGSTFKPINVAIALENNSIDPNDTVYDEGQIFVGEWPIQNVDFSSGGGRGTLSITDVLRYSSNVGMVHIMQRLQRSTYYDWLEKLGLGKPTGIDLPGEAVGQIKTRQQFVDGPIEAATTAFGQGFSLTPIQLVQLHATLANGGKLVTPHVVRGLINTDKELTWTPDLEAPRQLFSPETTGEVLNMMKAVVDDGTGSASKIDGYQIAGKTGTAQKATEYGSYGNQRITSFVGIAPVSDPHYVVLVVVDEPQGENSYGGTVAAPLVKKILESLVVLEGIEPDGTAPSSLPA</sequence>
<keyword evidence="5" id="KW-0812">Transmembrane</keyword>
<dbReference type="Gene3D" id="3.40.710.10">
    <property type="entry name" value="DD-peptidase/beta-lactamase superfamily"/>
    <property type="match status" value="1"/>
</dbReference>
<dbReference type="Gene3D" id="3.30.450.330">
    <property type="match status" value="1"/>
</dbReference>
<comment type="caution">
    <text evidence="8">The sequence shown here is derived from an EMBL/GenBank/DDBJ whole genome shotgun (WGS) entry which is preliminary data.</text>
</comment>
<dbReference type="EMBL" id="QBMP01000219">
    <property type="protein sequence ID" value="PZO49149.1"/>
    <property type="molecule type" value="Genomic_DNA"/>
</dbReference>
<dbReference type="PANTHER" id="PTHR30627:SF1">
    <property type="entry name" value="PEPTIDOGLYCAN D,D-TRANSPEPTIDASE FTSI"/>
    <property type="match status" value="1"/>
</dbReference>
<dbReference type="Gene3D" id="3.90.1310.10">
    <property type="entry name" value="Penicillin-binding protein 2a (Domain 2)"/>
    <property type="match status" value="1"/>
</dbReference>
<comment type="similarity">
    <text evidence="2">Belongs to the transpeptidase family.</text>
</comment>
<dbReference type="InterPro" id="IPR001460">
    <property type="entry name" value="PCN-bd_Tpept"/>
</dbReference>
<evidence type="ECO:0000256" key="4">
    <source>
        <dbReference type="SAM" id="MobiDB-lite"/>
    </source>
</evidence>
<organism evidence="8 9">
    <name type="scientific">Phormidesmis priestleyi</name>
    <dbReference type="NCBI Taxonomy" id="268141"/>
    <lineage>
        <taxon>Bacteria</taxon>
        <taxon>Bacillati</taxon>
        <taxon>Cyanobacteriota</taxon>
        <taxon>Cyanophyceae</taxon>
        <taxon>Leptolyngbyales</taxon>
        <taxon>Leptolyngbyaceae</taxon>
        <taxon>Phormidesmis</taxon>
    </lineage>
</organism>
<dbReference type="InterPro" id="IPR005311">
    <property type="entry name" value="PBP_dimer"/>
</dbReference>
<dbReference type="Pfam" id="PF00905">
    <property type="entry name" value="Transpeptidase"/>
    <property type="match status" value="1"/>
</dbReference>
<dbReference type="GO" id="GO:0051301">
    <property type="term" value="P:cell division"/>
    <property type="evidence" value="ECO:0007669"/>
    <property type="project" value="UniProtKB-KW"/>
</dbReference>
<dbReference type="Pfam" id="PF03717">
    <property type="entry name" value="PBP_dimer"/>
    <property type="match status" value="1"/>
</dbReference>
<evidence type="ECO:0000259" key="7">
    <source>
        <dbReference type="Pfam" id="PF03717"/>
    </source>
</evidence>
<evidence type="ECO:0000259" key="6">
    <source>
        <dbReference type="Pfam" id="PF00905"/>
    </source>
</evidence>
<dbReference type="SUPFAM" id="SSF56519">
    <property type="entry name" value="Penicillin binding protein dimerisation domain"/>
    <property type="match status" value="1"/>
</dbReference>
<dbReference type="GO" id="GO:0008658">
    <property type="term" value="F:penicillin binding"/>
    <property type="evidence" value="ECO:0007669"/>
    <property type="project" value="InterPro"/>
</dbReference>
<dbReference type="InterPro" id="IPR050515">
    <property type="entry name" value="Beta-lactam/transpept"/>
</dbReference>